<reference evidence="2" key="2">
    <citation type="submission" date="2025-08" db="UniProtKB">
        <authorList>
            <consortium name="RefSeq"/>
        </authorList>
    </citation>
    <scope>IDENTIFICATION</scope>
</reference>
<evidence type="ECO:0000313" key="2">
    <source>
        <dbReference type="RefSeq" id="XP_059600234.1"/>
    </source>
</evidence>
<gene>
    <name evidence="2" type="ORF">An03g01720</name>
</gene>
<sequence length="126" mass="13454">MAGRTYRREAQASGASHVSTVLTHGLIGAVERIAALGHQVVNAPCTVSRVIEPSLGLTAGVDTLEQASHLSRKRDDCCPVSAAYRLHPCPTKVSHAPCSMRSQSIAAGRDHRNSPSKITLNHKIRP</sequence>
<name>A0AAJ8BM79_ASPNG</name>
<dbReference type="KEGG" id="ang:An03g01720"/>
<dbReference type="AlphaFoldDB" id="A0AAJ8BM79"/>
<proteinExistence type="predicted"/>
<reference evidence="2" key="1">
    <citation type="submission" date="2025-02" db="EMBL/GenBank/DDBJ databases">
        <authorList>
            <consortium name="NCBI Genome Project"/>
        </authorList>
    </citation>
    <scope>NUCLEOTIDE SEQUENCE</scope>
</reference>
<accession>A0AAJ8BM79</accession>
<organism evidence="2">
    <name type="scientific">Aspergillus niger</name>
    <dbReference type="NCBI Taxonomy" id="5061"/>
    <lineage>
        <taxon>Eukaryota</taxon>
        <taxon>Fungi</taxon>
        <taxon>Dikarya</taxon>
        <taxon>Ascomycota</taxon>
        <taxon>Pezizomycotina</taxon>
        <taxon>Eurotiomycetes</taxon>
        <taxon>Eurotiomycetidae</taxon>
        <taxon>Eurotiales</taxon>
        <taxon>Aspergillaceae</taxon>
        <taxon>Aspergillus</taxon>
        <taxon>Aspergillus subgen. Circumdati</taxon>
    </lineage>
</organism>
<dbReference type="VEuPathDB" id="FungiDB:An03g01720"/>
<evidence type="ECO:0000256" key="1">
    <source>
        <dbReference type="SAM" id="MobiDB-lite"/>
    </source>
</evidence>
<dbReference type="GeneID" id="84590636"/>
<protein>
    <submittedName>
        <fullName evidence="2">Uncharacterized protein</fullName>
    </submittedName>
</protein>
<dbReference type="RefSeq" id="XP_059600234.1">
    <property type="nucleotide sequence ID" value="XM_059746928.1"/>
</dbReference>
<feature type="region of interest" description="Disordered" evidence="1">
    <location>
        <begin position="105"/>
        <end position="126"/>
    </location>
</feature>